<dbReference type="EMBL" id="AZHB01000065">
    <property type="protein sequence ID" value="OAA42779.1"/>
    <property type="molecule type" value="Genomic_DNA"/>
</dbReference>
<organism evidence="2 3">
    <name type="scientific">Cordyceps fumosorosea (strain ARSEF 2679)</name>
    <name type="common">Isaria fumosorosea</name>
    <dbReference type="NCBI Taxonomy" id="1081104"/>
    <lineage>
        <taxon>Eukaryota</taxon>
        <taxon>Fungi</taxon>
        <taxon>Dikarya</taxon>
        <taxon>Ascomycota</taxon>
        <taxon>Pezizomycotina</taxon>
        <taxon>Sordariomycetes</taxon>
        <taxon>Hypocreomycetidae</taxon>
        <taxon>Hypocreales</taxon>
        <taxon>Cordycipitaceae</taxon>
        <taxon>Cordyceps</taxon>
    </lineage>
</organism>
<feature type="region of interest" description="Disordered" evidence="1">
    <location>
        <begin position="135"/>
        <end position="154"/>
    </location>
</feature>
<accession>A0A167DRW4</accession>
<gene>
    <name evidence="2" type="ORF">ISF_09695</name>
</gene>
<sequence>MEKTPRDPTQAAMSGPVSAVPTELPTPQDVGFFSGPGQHKYQFNMQDVGSPDSQQYAITRHSQLIQRTSSAAELGDPGATAISTNLQSSTVLAAVFNHGIVTPGQSPASYDGFIDEDIVSMLMFSDTWNTHSDFALPSQLLPPQSPPRPQTNPFDDCSGLFGHDSPLPKFPRPADGEVNSYVKFNWPRPPLQRQCPAPQASTSTLLAGSSSTYRRSSNLPPSQIGASLPSPARSFRSCYQNDITTVPQLLLPQFGHNARMDSTDRKLFQFCKFCFRHISLEIRSNSLPLRHPQLVPGKKFVEEDQPVALR</sequence>
<comment type="caution">
    <text evidence="2">The sequence shown here is derived from an EMBL/GenBank/DDBJ whole genome shotgun (WGS) entry which is preliminary data.</text>
</comment>
<evidence type="ECO:0000313" key="3">
    <source>
        <dbReference type="Proteomes" id="UP000076744"/>
    </source>
</evidence>
<proteinExistence type="predicted"/>
<evidence type="ECO:0000313" key="2">
    <source>
        <dbReference type="EMBL" id="OAA42779.1"/>
    </source>
</evidence>
<keyword evidence="3" id="KW-1185">Reference proteome</keyword>
<feature type="region of interest" description="Disordered" evidence="1">
    <location>
        <begin position="1"/>
        <end position="27"/>
    </location>
</feature>
<reference evidence="2 3" key="1">
    <citation type="journal article" date="2016" name="Genome Biol. Evol.">
        <title>Divergent and convergent evolution of fungal pathogenicity.</title>
        <authorList>
            <person name="Shang Y."/>
            <person name="Xiao G."/>
            <person name="Zheng P."/>
            <person name="Cen K."/>
            <person name="Zhan S."/>
            <person name="Wang C."/>
        </authorList>
    </citation>
    <scope>NUCLEOTIDE SEQUENCE [LARGE SCALE GENOMIC DNA]</scope>
    <source>
        <strain evidence="2 3">ARSEF 2679</strain>
    </source>
</reference>
<feature type="compositionally biased region" description="Low complexity" evidence="1">
    <location>
        <begin position="200"/>
        <end position="212"/>
    </location>
</feature>
<dbReference type="RefSeq" id="XP_018699512.1">
    <property type="nucleotide sequence ID" value="XM_018853296.1"/>
</dbReference>
<name>A0A167DRW4_CORFA</name>
<feature type="region of interest" description="Disordered" evidence="1">
    <location>
        <begin position="192"/>
        <end position="226"/>
    </location>
</feature>
<dbReference type="AlphaFoldDB" id="A0A167DRW4"/>
<feature type="compositionally biased region" description="Polar residues" evidence="1">
    <location>
        <begin position="213"/>
        <end position="225"/>
    </location>
</feature>
<evidence type="ECO:0000256" key="1">
    <source>
        <dbReference type="SAM" id="MobiDB-lite"/>
    </source>
</evidence>
<protein>
    <submittedName>
        <fullName evidence="2">Uncharacterized protein</fullName>
    </submittedName>
</protein>
<dbReference type="GeneID" id="30025987"/>
<dbReference type="Proteomes" id="UP000076744">
    <property type="component" value="Unassembled WGS sequence"/>
</dbReference>